<dbReference type="InterPro" id="IPR006311">
    <property type="entry name" value="TAT_signal"/>
</dbReference>
<dbReference type="InterPro" id="IPR010917">
    <property type="entry name" value="TonB_rcpt_CS"/>
</dbReference>
<evidence type="ECO:0000313" key="17">
    <source>
        <dbReference type="Proteomes" id="UP000077262"/>
    </source>
</evidence>
<reference evidence="16 17" key="1">
    <citation type="submission" date="2016-02" db="EMBL/GenBank/DDBJ databases">
        <authorList>
            <person name="Wen L."/>
            <person name="He K."/>
            <person name="Yang H."/>
        </authorList>
    </citation>
    <scope>NUCLEOTIDE SEQUENCE [LARGE SCALE GENOMIC DNA]</scope>
    <source>
        <strain evidence="16 17">CD09_2</strain>
    </source>
</reference>
<accession>A0A177JN16</accession>
<dbReference type="PANTHER" id="PTHR47234">
    <property type="match status" value="1"/>
</dbReference>
<keyword evidence="2 9" id="KW-0813">Transport</keyword>
<feature type="chain" id="PRO_5008065139" evidence="13">
    <location>
        <begin position="28"/>
        <end position="981"/>
    </location>
</feature>
<evidence type="ECO:0000256" key="3">
    <source>
        <dbReference type="ARBA" id="ARBA00022452"/>
    </source>
</evidence>
<dbReference type="Pfam" id="PF07715">
    <property type="entry name" value="Plug"/>
    <property type="match status" value="1"/>
</dbReference>
<dbReference type="PROSITE" id="PS51318">
    <property type="entry name" value="TAT"/>
    <property type="match status" value="1"/>
</dbReference>
<dbReference type="Pfam" id="PF00593">
    <property type="entry name" value="TonB_dep_Rec_b-barrel"/>
    <property type="match status" value="1"/>
</dbReference>
<evidence type="ECO:0000256" key="9">
    <source>
        <dbReference type="PROSITE-ProRule" id="PRU01360"/>
    </source>
</evidence>
<keyword evidence="3 9" id="KW-1134">Transmembrane beta strand</keyword>
<comment type="similarity">
    <text evidence="9 12">Belongs to the TonB-dependent receptor family.</text>
</comment>
<dbReference type="GO" id="GO:0009279">
    <property type="term" value="C:cell outer membrane"/>
    <property type="evidence" value="ECO:0007669"/>
    <property type="project" value="UniProtKB-SubCell"/>
</dbReference>
<evidence type="ECO:0000256" key="1">
    <source>
        <dbReference type="ARBA" id="ARBA00004571"/>
    </source>
</evidence>
<evidence type="ECO:0000256" key="11">
    <source>
        <dbReference type="PROSITE-ProRule" id="PRU10144"/>
    </source>
</evidence>
<evidence type="ECO:0000259" key="15">
    <source>
        <dbReference type="Pfam" id="PF07715"/>
    </source>
</evidence>
<evidence type="ECO:0000256" key="2">
    <source>
        <dbReference type="ARBA" id="ARBA00022448"/>
    </source>
</evidence>
<gene>
    <name evidence="16" type="ORF">AX777_14185</name>
</gene>
<dbReference type="RefSeq" id="WP_063976671.1">
    <property type="nucleotide sequence ID" value="NZ_CAUUIR010000020.1"/>
</dbReference>
<evidence type="ECO:0000256" key="7">
    <source>
        <dbReference type="ARBA" id="ARBA00023136"/>
    </source>
</evidence>
<dbReference type="InterPro" id="IPR010916">
    <property type="entry name" value="TonB_box_CS"/>
</dbReference>
<dbReference type="Proteomes" id="UP000077262">
    <property type="component" value="Unassembled WGS sequence"/>
</dbReference>
<keyword evidence="5 13" id="KW-0732">Signal</keyword>
<dbReference type="PROSITE" id="PS01156">
    <property type="entry name" value="TONB_DEPENDENT_REC_2"/>
    <property type="match status" value="1"/>
</dbReference>
<keyword evidence="4 9" id="KW-0812">Transmembrane</keyword>
<feature type="short sequence motif" description="TonB C-terminal box" evidence="11">
    <location>
        <begin position="964"/>
        <end position="981"/>
    </location>
</feature>
<comment type="caution">
    <text evidence="16">The sequence shown here is derived from an EMBL/GenBank/DDBJ whole genome shotgun (WGS) entry which is preliminary data.</text>
</comment>
<proteinExistence type="inferred from homology"/>
<dbReference type="PROSITE" id="PS52016">
    <property type="entry name" value="TONB_DEPENDENT_REC_3"/>
    <property type="match status" value="1"/>
</dbReference>
<evidence type="ECO:0000256" key="5">
    <source>
        <dbReference type="ARBA" id="ARBA00022729"/>
    </source>
</evidence>
<dbReference type="InterPro" id="IPR037066">
    <property type="entry name" value="Plug_dom_sf"/>
</dbReference>
<sequence length="981" mass="103888">MKTFSKRALLRASAAPAILGASLFATAASAQDAPQTAEAAATDTIVVTGSLIRNPNLTSSSPVTAVGETEMQLRQTTNAEALLRDIPGVVPSIGQNVNNGNGGAAYVNLRGLGRNRNIVLLDGQRVTPADFGGSFDLNNIPTALVSRVDVLTGGASTTYGADAVSGVVNFITRRDFAGMDLSIGEQITDQGDGNRFNMDFTVGANFDDGRGNAVLSVGYQEADPIYQGDRDISVFGISSTTGRASGSSFTSTPTGISFATEDTQVSPDGQSLVPFYQGFNFNPYNIFVTPFKRFNIYGSTRYEVSDKVEVFSRALFSKNTVDTIIAPSGIFGTSLTIPGNNPYLPTAIRDRICTEAGIALGAACNNNAALPLPAVYRRTVEIGPRISSYETQIFDINIGTRYHINDSLSLEVYGSHGESQNTQTQSGYVLNSRVQQALNATSTTACTNTANGCVPLNLFGSITPDQAAFLNGQSTITNKASLSQAHAVLSGDMGFSSPLASNPVSFAAGAEYRNYTAERIPDNLSLVPGELGGAGGAVLPLDGGFDVYEFFGEVIAPLVSDRPFVQELTVEGGIRYSKYKVDTAGSPRFNATTYKFGATWAPVDDLKFRGNYQRAVRAPNIGELFAPVVTGLTSLATDPCAGAAPTTNANLRAVCLAQGAPAASIGAIQTPSADQANATGGGNPNIRPETAKTFTVGMVLQPRNFVSGLTVSVDYYNIKVSNAITAATPLDIMGACFDNITAASATSEACTSIRRNPANGRLSGTSTATNPILGLPQPLTNNGRLATDGIDLSVNYQTDLNFAQLALSFNGNWTNKSTFRASSTSYNRDCVGYFSVNCASIQPEFSFTQRTTFTFGKVDLSLLWRYIDSVKYEGQASDYVARGFTTASRNLFNGEITGPSPLAGKSYNFNKISAYNYFDLTTRFGITDNLDLTMSAFNIFDKKPPLVGSAAGTTTYNSGNTFPSTYDAVGRRFAATARLKF</sequence>
<dbReference type="InterPro" id="IPR039426">
    <property type="entry name" value="TonB-dep_rcpt-like"/>
</dbReference>
<dbReference type="InterPro" id="IPR036942">
    <property type="entry name" value="Beta-barrel_TonB_sf"/>
</dbReference>
<dbReference type="SUPFAM" id="SSF56935">
    <property type="entry name" value="Porins"/>
    <property type="match status" value="1"/>
</dbReference>
<name>A0A177JN16_SPHYA</name>
<evidence type="ECO:0000256" key="13">
    <source>
        <dbReference type="SAM" id="SignalP"/>
    </source>
</evidence>
<dbReference type="Gene3D" id="2.170.130.10">
    <property type="entry name" value="TonB-dependent receptor, plug domain"/>
    <property type="match status" value="1"/>
</dbReference>
<evidence type="ECO:0000256" key="6">
    <source>
        <dbReference type="ARBA" id="ARBA00023077"/>
    </source>
</evidence>
<evidence type="ECO:0000259" key="14">
    <source>
        <dbReference type="Pfam" id="PF00593"/>
    </source>
</evidence>
<evidence type="ECO:0000256" key="4">
    <source>
        <dbReference type="ARBA" id="ARBA00022692"/>
    </source>
</evidence>
<dbReference type="AlphaFoldDB" id="A0A177JN16"/>
<evidence type="ECO:0000256" key="10">
    <source>
        <dbReference type="PROSITE-ProRule" id="PRU10143"/>
    </source>
</evidence>
<keyword evidence="8 9" id="KW-0998">Cell outer membrane</keyword>
<organism evidence="16 17">
    <name type="scientific">Sphingobium yanoikuyae</name>
    <name type="common">Sphingomonas yanoikuyae</name>
    <dbReference type="NCBI Taxonomy" id="13690"/>
    <lineage>
        <taxon>Bacteria</taxon>
        <taxon>Pseudomonadati</taxon>
        <taxon>Pseudomonadota</taxon>
        <taxon>Alphaproteobacteria</taxon>
        <taxon>Sphingomonadales</taxon>
        <taxon>Sphingomonadaceae</taxon>
        <taxon>Sphingobium</taxon>
    </lineage>
</organism>
<dbReference type="Gene3D" id="2.40.170.20">
    <property type="entry name" value="TonB-dependent receptor, beta-barrel domain"/>
    <property type="match status" value="1"/>
</dbReference>
<protein>
    <submittedName>
        <fullName evidence="16">TonB-dependent receptor</fullName>
    </submittedName>
</protein>
<dbReference type="EMBL" id="LSTR01000041">
    <property type="protein sequence ID" value="OAH42317.1"/>
    <property type="molecule type" value="Genomic_DNA"/>
</dbReference>
<feature type="short sequence motif" description="TonB box" evidence="10">
    <location>
        <begin position="44"/>
        <end position="50"/>
    </location>
</feature>
<dbReference type="PANTHER" id="PTHR47234:SF2">
    <property type="entry name" value="TONB-DEPENDENT RECEPTOR"/>
    <property type="match status" value="1"/>
</dbReference>
<keyword evidence="16" id="KW-0675">Receptor</keyword>
<dbReference type="PROSITE" id="PS00430">
    <property type="entry name" value="TONB_DEPENDENT_REC_1"/>
    <property type="match status" value="1"/>
</dbReference>
<evidence type="ECO:0000256" key="8">
    <source>
        <dbReference type="ARBA" id="ARBA00023237"/>
    </source>
</evidence>
<keyword evidence="7 9" id="KW-0472">Membrane</keyword>
<comment type="subcellular location">
    <subcellularLocation>
        <location evidence="1 9">Cell outer membrane</location>
        <topology evidence="1 9">Multi-pass membrane protein</topology>
    </subcellularLocation>
</comment>
<dbReference type="InterPro" id="IPR000531">
    <property type="entry name" value="Beta-barrel_TonB"/>
</dbReference>
<feature type="domain" description="TonB-dependent receptor-like beta-barrel" evidence="14">
    <location>
        <begin position="393"/>
        <end position="939"/>
    </location>
</feature>
<evidence type="ECO:0000313" key="16">
    <source>
        <dbReference type="EMBL" id="OAH42317.1"/>
    </source>
</evidence>
<feature type="domain" description="TonB-dependent receptor plug" evidence="15">
    <location>
        <begin position="58"/>
        <end position="167"/>
    </location>
</feature>
<keyword evidence="6 10" id="KW-0798">TonB box</keyword>
<evidence type="ECO:0000256" key="12">
    <source>
        <dbReference type="RuleBase" id="RU003357"/>
    </source>
</evidence>
<dbReference type="InterPro" id="IPR012910">
    <property type="entry name" value="Plug_dom"/>
</dbReference>
<feature type="signal peptide" evidence="13">
    <location>
        <begin position="1"/>
        <end position="27"/>
    </location>
</feature>